<dbReference type="Proteomes" id="UP000014216">
    <property type="component" value="Unassembled WGS sequence"/>
</dbReference>
<dbReference type="RefSeq" id="WP_006965963.1">
    <property type="nucleotide sequence ID" value="NZ_APJX01000004.1"/>
</dbReference>
<dbReference type="PANTHER" id="PTHR34477:SF1">
    <property type="entry name" value="UPF0213 PROTEIN YHBQ"/>
    <property type="match status" value="1"/>
</dbReference>
<keyword evidence="4" id="KW-1185">Reference proteome</keyword>
<dbReference type="PANTHER" id="PTHR34477">
    <property type="entry name" value="UPF0213 PROTEIN YHBQ"/>
    <property type="match status" value="1"/>
</dbReference>
<name>S0FXG1_9BACT</name>
<dbReference type="InterPro" id="IPR050190">
    <property type="entry name" value="UPF0213_domain"/>
</dbReference>
<dbReference type="PROSITE" id="PS50164">
    <property type="entry name" value="GIY_YIG"/>
    <property type="match status" value="1"/>
</dbReference>
<feature type="domain" description="GIY-YIG" evidence="2">
    <location>
        <begin position="2"/>
        <end position="81"/>
    </location>
</feature>
<dbReference type="Gene3D" id="3.40.1440.10">
    <property type="entry name" value="GIY-YIG endonuclease"/>
    <property type="match status" value="1"/>
</dbReference>
<sequence length="84" mass="9395">MAVWSVYLLECADHSLYCGVTTDLEARLVKHNQGTASRYTRSRRPVTLAAVRENLEKSAAFKLEYRIKQLPAGQKVAALEKSQG</sequence>
<dbReference type="OrthoDB" id="287318at2"/>
<dbReference type="InterPro" id="IPR035901">
    <property type="entry name" value="GIY-YIG_endonuc_sf"/>
</dbReference>
<dbReference type="CDD" id="cd10456">
    <property type="entry name" value="GIY-YIG_UPF0213"/>
    <property type="match status" value="1"/>
</dbReference>
<accession>S0FXG1</accession>
<gene>
    <name evidence="3" type="ORF">Dpo_4c02650</name>
</gene>
<proteinExistence type="inferred from homology"/>
<reference evidence="3 4" key="1">
    <citation type="journal article" date="2013" name="Genome Announc.">
        <title>Draft Genome Sequence of Desulfotignum phosphitoxidans DSM 13687 Strain FiPS-3.</title>
        <authorList>
            <person name="Poehlein A."/>
            <person name="Daniel R."/>
            <person name="Simeonova D.D."/>
        </authorList>
    </citation>
    <scope>NUCLEOTIDE SEQUENCE [LARGE SCALE GENOMIC DNA]</scope>
    <source>
        <strain evidence="3 4">DSM 13687</strain>
    </source>
</reference>
<comment type="caution">
    <text evidence="3">The sequence shown here is derived from an EMBL/GenBank/DDBJ whole genome shotgun (WGS) entry which is preliminary data.</text>
</comment>
<evidence type="ECO:0000256" key="1">
    <source>
        <dbReference type="ARBA" id="ARBA00007435"/>
    </source>
</evidence>
<dbReference type="AlphaFoldDB" id="S0FXG1"/>
<dbReference type="InterPro" id="IPR000305">
    <property type="entry name" value="GIY-YIG_endonuc"/>
</dbReference>
<protein>
    <submittedName>
        <fullName evidence="3">Excinuclease ABC,subunit C-domain-containing protein</fullName>
    </submittedName>
</protein>
<dbReference type="Pfam" id="PF01541">
    <property type="entry name" value="GIY-YIG"/>
    <property type="match status" value="1"/>
</dbReference>
<dbReference type="EMBL" id="APJX01000004">
    <property type="protein sequence ID" value="EMS79713.1"/>
    <property type="molecule type" value="Genomic_DNA"/>
</dbReference>
<evidence type="ECO:0000313" key="3">
    <source>
        <dbReference type="EMBL" id="EMS79713.1"/>
    </source>
</evidence>
<dbReference type="SUPFAM" id="SSF82771">
    <property type="entry name" value="GIY-YIG endonuclease"/>
    <property type="match status" value="1"/>
</dbReference>
<organism evidence="3 4">
    <name type="scientific">Desulfotignum phosphitoxidans DSM 13687</name>
    <dbReference type="NCBI Taxonomy" id="1286635"/>
    <lineage>
        <taxon>Bacteria</taxon>
        <taxon>Pseudomonadati</taxon>
        <taxon>Thermodesulfobacteriota</taxon>
        <taxon>Desulfobacteria</taxon>
        <taxon>Desulfobacterales</taxon>
        <taxon>Desulfobacteraceae</taxon>
        <taxon>Desulfotignum</taxon>
    </lineage>
</organism>
<comment type="similarity">
    <text evidence="1">Belongs to the UPF0213 family.</text>
</comment>
<evidence type="ECO:0000259" key="2">
    <source>
        <dbReference type="PROSITE" id="PS50164"/>
    </source>
</evidence>
<evidence type="ECO:0000313" key="4">
    <source>
        <dbReference type="Proteomes" id="UP000014216"/>
    </source>
</evidence>